<protein>
    <submittedName>
        <fullName evidence="13">Aminotransferase</fullName>
    </submittedName>
</protein>
<comment type="similarity">
    <text evidence="2">Belongs to the fatty acid desaturase type 2 family.</text>
</comment>
<dbReference type="InterPro" id="IPR002560">
    <property type="entry name" value="Transposase_DDE"/>
</dbReference>
<keyword evidence="3 10" id="KW-0812">Transmembrane</keyword>
<evidence type="ECO:0000256" key="9">
    <source>
        <dbReference type="ARBA" id="ARBA00023136"/>
    </source>
</evidence>
<dbReference type="GO" id="GO:0008483">
    <property type="term" value="F:transaminase activity"/>
    <property type="evidence" value="ECO:0007669"/>
    <property type="project" value="UniProtKB-KW"/>
</dbReference>
<evidence type="ECO:0000256" key="1">
    <source>
        <dbReference type="ARBA" id="ARBA00004141"/>
    </source>
</evidence>
<keyword evidence="7" id="KW-0408">Iron</keyword>
<evidence type="ECO:0000256" key="3">
    <source>
        <dbReference type="ARBA" id="ARBA00022692"/>
    </source>
</evidence>
<evidence type="ECO:0000259" key="12">
    <source>
        <dbReference type="Pfam" id="PF01610"/>
    </source>
</evidence>
<dbReference type="GO" id="GO:0006631">
    <property type="term" value="P:fatty acid metabolic process"/>
    <property type="evidence" value="ECO:0007669"/>
    <property type="project" value="UniProtKB-KW"/>
</dbReference>
<reference evidence="13" key="2">
    <citation type="submission" date="2020-09" db="EMBL/GenBank/DDBJ databases">
        <authorList>
            <person name="Sun Q."/>
            <person name="Zhou Y."/>
        </authorList>
    </citation>
    <scope>NUCLEOTIDE SEQUENCE</scope>
    <source>
        <strain evidence="13">CGMCC 1.12181</strain>
    </source>
</reference>
<comment type="caution">
    <text evidence="13">The sequence shown here is derived from an EMBL/GenBank/DDBJ whole genome shotgun (WGS) entry which is preliminary data.</text>
</comment>
<dbReference type="CDD" id="cd03505">
    <property type="entry name" value="Delta9-FADS-like"/>
    <property type="match status" value="1"/>
</dbReference>
<sequence length="399" mass="46460">MYTFLDFLEQGLLNLSAWQITLITLAAVQITLSGVSLYLHRDQTHRGIKLHPIIAHFYRFWLWFTTGMLTKDWVAIHRKHHAYCETEDDPHSPQIHGIKKVLFHGVTLYTQERKNSETLTKYGHGTPDDWIERNLYTRFHYLGIVLLAVLNVVLFGVIGLLVYAIQMIWIPFFAAGVINGLGHFSGYRNYRTDDSSRNLTRFAFFIYGEELHNNHHAFPASCKFAHKKGEHDIGWYTIQFLNKIGLCEIKKTVPQLCLDSQSKAINNETIKALMAHKFNVLQKYINDVIKPQLHQEYATTSKAMRRQVRKYTRLLSLEKRYLKRKGEQLHAQFSDNETVQILLSFKQELQSIWNNNGQSIEDMISALKEWCQKAENSGIQMLQDFAGTIQKYRLQLQPA</sequence>
<feature type="transmembrane region" description="Helical" evidence="10">
    <location>
        <begin position="141"/>
        <end position="162"/>
    </location>
</feature>
<dbReference type="RefSeq" id="WP_188365673.1">
    <property type="nucleotide sequence ID" value="NZ_BAABJF010000006.1"/>
</dbReference>
<comment type="subcellular location">
    <subcellularLocation>
        <location evidence="1">Membrane</location>
        <topology evidence="1">Multi-pass membrane protein</topology>
    </subcellularLocation>
</comment>
<keyword evidence="6" id="KW-0560">Oxidoreductase</keyword>
<evidence type="ECO:0000313" key="14">
    <source>
        <dbReference type="Proteomes" id="UP000605253"/>
    </source>
</evidence>
<dbReference type="GO" id="GO:0016717">
    <property type="term" value="F:oxidoreductase activity, acting on paired donors, with oxidation of a pair of donors resulting in the reduction of molecular oxygen to two molecules of water"/>
    <property type="evidence" value="ECO:0007669"/>
    <property type="project" value="InterPro"/>
</dbReference>
<evidence type="ECO:0000256" key="7">
    <source>
        <dbReference type="ARBA" id="ARBA00023004"/>
    </source>
</evidence>
<dbReference type="PANTHER" id="PTHR11351">
    <property type="entry name" value="ACYL-COA DESATURASE"/>
    <property type="match status" value="1"/>
</dbReference>
<feature type="domain" description="Fatty acid desaturase" evidence="11">
    <location>
        <begin position="17"/>
        <end position="220"/>
    </location>
</feature>
<name>A0A917CV19_9GAMM</name>
<keyword evidence="5 10" id="KW-1133">Transmembrane helix</keyword>
<dbReference type="Proteomes" id="UP000605253">
    <property type="component" value="Unassembled WGS sequence"/>
</dbReference>
<feature type="domain" description="Transposase IS204/IS1001/IS1096/IS1165 DDE" evidence="12">
    <location>
        <begin position="282"/>
        <end position="393"/>
    </location>
</feature>
<keyword evidence="13" id="KW-0032">Aminotransferase</keyword>
<keyword evidence="8" id="KW-0443">Lipid metabolism</keyword>
<evidence type="ECO:0000256" key="5">
    <source>
        <dbReference type="ARBA" id="ARBA00022989"/>
    </source>
</evidence>
<evidence type="ECO:0000313" key="13">
    <source>
        <dbReference type="EMBL" id="GGF99266.1"/>
    </source>
</evidence>
<evidence type="ECO:0000256" key="6">
    <source>
        <dbReference type="ARBA" id="ARBA00023002"/>
    </source>
</evidence>
<dbReference type="EMBL" id="BMEO01000010">
    <property type="protein sequence ID" value="GGF99266.1"/>
    <property type="molecule type" value="Genomic_DNA"/>
</dbReference>
<dbReference type="Pfam" id="PF01610">
    <property type="entry name" value="DDE_Tnp_ISL3"/>
    <property type="match status" value="1"/>
</dbReference>
<evidence type="ECO:0000256" key="10">
    <source>
        <dbReference type="SAM" id="Phobius"/>
    </source>
</evidence>
<dbReference type="AlphaFoldDB" id="A0A917CV19"/>
<organism evidence="13 14">
    <name type="scientific">Marinicella pacifica</name>
    <dbReference type="NCBI Taxonomy" id="1171543"/>
    <lineage>
        <taxon>Bacteria</taxon>
        <taxon>Pseudomonadati</taxon>
        <taxon>Pseudomonadota</taxon>
        <taxon>Gammaproteobacteria</taxon>
        <taxon>Lysobacterales</taxon>
        <taxon>Marinicellaceae</taxon>
        <taxon>Marinicella</taxon>
    </lineage>
</organism>
<evidence type="ECO:0000259" key="11">
    <source>
        <dbReference type="Pfam" id="PF00487"/>
    </source>
</evidence>
<feature type="transmembrane region" description="Helical" evidence="10">
    <location>
        <begin position="168"/>
        <end position="187"/>
    </location>
</feature>
<dbReference type="Pfam" id="PF00487">
    <property type="entry name" value="FA_desaturase"/>
    <property type="match status" value="1"/>
</dbReference>
<keyword evidence="13" id="KW-0808">Transferase</keyword>
<dbReference type="GO" id="GO:0016020">
    <property type="term" value="C:membrane"/>
    <property type="evidence" value="ECO:0007669"/>
    <property type="project" value="UniProtKB-SubCell"/>
</dbReference>
<dbReference type="PANTHER" id="PTHR11351:SF33">
    <property type="entry name" value="DELTA-9 FATTY ACID DESATURASE, DESA"/>
    <property type="match status" value="1"/>
</dbReference>
<proteinExistence type="inferred from homology"/>
<evidence type="ECO:0000256" key="4">
    <source>
        <dbReference type="ARBA" id="ARBA00022832"/>
    </source>
</evidence>
<keyword evidence="14" id="KW-1185">Reference proteome</keyword>
<feature type="transmembrane region" description="Helical" evidence="10">
    <location>
        <begin position="20"/>
        <end position="39"/>
    </location>
</feature>
<keyword evidence="9 10" id="KW-0472">Membrane</keyword>
<dbReference type="InterPro" id="IPR005804">
    <property type="entry name" value="FA_desaturase_dom"/>
</dbReference>
<reference evidence="13" key="1">
    <citation type="journal article" date="2014" name="Int. J. Syst. Evol. Microbiol.">
        <title>Complete genome sequence of Corynebacterium casei LMG S-19264T (=DSM 44701T), isolated from a smear-ripened cheese.</title>
        <authorList>
            <consortium name="US DOE Joint Genome Institute (JGI-PGF)"/>
            <person name="Walter F."/>
            <person name="Albersmeier A."/>
            <person name="Kalinowski J."/>
            <person name="Ruckert C."/>
        </authorList>
    </citation>
    <scope>NUCLEOTIDE SEQUENCE</scope>
    <source>
        <strain evidence="13">CGMCC 1.12181</strain>
    </source>
</reference>
<evidence type="ECO:0000256" key="2">
    <source>
        <dbReference type="ARBA" id="ARBA00008749"/>
    </source>
</evidence>
<keyword evidence="4" id="KW-0276">Fatty acid metabolism</keyword>
<accession>A0A917CV19</accession>
<evidence type="ECO:0000256" key="8">
    <source>
        <dbReference type="ARBA" id="ARBA00023098"/>
    </source>
</evidence>
<dbReference type="InterPro" id="IPR015876">
    <property type="entry name" value="Acyl-CoA_DS"/>
</dbReference>
<gene>
    <name evidence="13" type="ORF">GCM10011365_20720</name>
</gene>